<keyword evidence="3" id="KW-0378">Hydrolase</keyword>
<evidence type="ECO:0000256" key="5">
    <source>
        <dbReference type="ARBA" id="ARBA00023277"/>
    </source>
</evidence>
<keyword evidence="7" id="KW-1185">Reference proteome</keyword>
<dbReference type="Pfam" id="PF04794">
    <property type="entry name" value="YdjC"/>
    <property type="match status" value="1"/>
</dbReference>
<reference evidence="6 7" key="1">
    <citation type="submission" date="2022-08" db="EMBL/GenBank/DDBJ databases">
        <title>Reclassification of Massilia species as members of the genera Telluria, Duganella, Pseudoduganella, Mokoshia gen. nov. and Zemynaea gen. nov. using orthogonal and non-orthogonal genome-based approaches.</title>
        <authorList>
            <person name="Bowman J.P."/>
        </authorList>
    </citation>
    <scope>NUCLEOTIDE SEQUENCE [LARGE SCALE GENOMIC DNA]</scope>
    <source>
        <strain evidence="6 7">JCM 31607</strain>
    </source>
</reference>
<sequence length="279" mass="30047">MAARDPGLIITADDFGLHVSVNLAVERAFREGVLTTASLMVGAPAAADAIARAKANPSLRVGLHLVLADGRATLPPRAIPDLVDADGNFGARMVREGFRFFLLPAVRRQLAAEISAQFEAFAASGLALDHVNAHRHFHLHPTILSMMIDIGRPFGLRAIRLPREAHTPAWLAPWLALLARRLAAAGIGYNDYTLGIRQSGRFDEHALLAALSHLPARGIGEIYLHPATQSGSAVSRAAPGYRHADELAALTSPRVLRVHHMLRQHGFRFGGFADLAHAP</sequence>
<dbReference type="Gene3D" id="3.20.20.370">
    <property type="entry name" value="Glycoside hydrolase/deacetylase"/>
    <property type="match status" value="1"/>
</dbReference>
<evidence type="ECO:0000256" key="2">
    <source>
        <dbReference type="ARBA" id="ARBA00022723"/>
    </source>
</evidence>
<dbReference type="SUPFAM" id="SSF88713">
    <property type="entry name" value="Glycoside hydrolase/deacetylase"/>
    <property type="match status" value="1"/>
</dbReference>
<accession>A0ABT2BJ49</accession>
<keyword evidence="5" id="KW-0119">Carbohydrate metabolism</keyword>
<dbReference type="EMBL" id="JANUGV010000002">
    <property type="protein sequence ID" value="MCS0608532.1"/>
    <property type="molecule type" value="Genomic_DNA"/>
</dbReference>
<dbReference type="InterPro" id="IPR011330">
    <property type="entry name" value="Glyco_hydro/deAcase_b/a-brl"/>
</dbReference>
<proteinExistence type="predicted"/>
<dbReference type="InterPro" id="IPR017836">
    <property type="entry name" value="Hopanoid_biosynth-assoc_HpnK"/>
</dbReference>
<keyword evidence="2" id="KW-0479">Metal-binding</keyword>
<dbReference type="NCBIfam" id="TIGR03473">
    <property type="entry name" value="HpnK"/>
    <property type="match status" value="1"/>
</dbReference>
<dbReference type="RefSeq" id="WP_258856222.1">
    <property type="nucleotide sequence ID" value="NZ_JANUGV010000002.1"/>
</dbReference>
<comment type="caution">
    <text evidence="6">The sequence shown here is derived from an EMBL/GenBank/DDBJ whole genome shotgun (WGS) entry which is preliminary data.</text>
</comment>
<comment type="cofactor">
    <cofactor evidence="1">
        <name>Mg(2+)</name>
        <dbReference type="ChEBI" id="CHEBI:18420"/>
    </cofactor>
</comment>
<evidence type="ECO:0000256" key="4">
    <source>
        <dbReference type="ARBA" id="ARBA00022842"/>
    </source>
</evidence>
<dbReference type="PANTHER" id="PTHR31609">
    <property type="entry name" value="YDJC DEACETYLASE FAMILY MEMBER"/>
    <property type="match status" value="1"/>
</dbReference>
<evidence type="ECO:0000313" key="6">
    <source>
        <dbReference type="EMBL" id="MCS0608532.1"/>
    </source>
</evidence>
<keyword evidence="4" id="KW-0460">Magnesium</keyword>
<evidence type="ECO:0000313" key="7">
    <source>
        <dbReference type="Proteomes" id="UP001205861"/>
    </source>
</evidence>
<protein>
    <submittedName>
        <fullName evidence="6">Hopanoid biosynthesis-associated protein HpnK</fullName>
    </submittedName>
</protein>
<evidence type="ECO:0000256" key="3">
    <source>
        <dbReference type="ARBA" id="ARBA00022801"/>
    </source>
</evidence>
<dbReference type="InterPro" id="IPR006879">
    <property type="entry name" value="YdjC-like"/>
</dbReference>
<organism evidence="6 7">
    <name type="scientific">Massilia solisilvae</name>
    <dbReference type="NCBI Taxonomy" id="1811225"/>
    <lineage>
        <taxon>Bacteria</taxon>
        <taxon>Pseudomonadati</taxon>
        <taxon>Pseudomonadota</taxon>
        <taxon>Betaproteobacteria</taxon>
        <taxon>Burkholderiales</taxon>
        <taxon>Oxalobacteraceae</taxon>
        <taxon>Telluria group</taxon>
        <taxon>Massilia</taxon>
    </lineage>
</organism>
<evidence type="ECO:0000256" key="1">
    <source>
        <dbReference type="ARBA" id="ARBA00001946"/>
    </source>
</evidence>
<gene>
    <name evidence="6" type="primary">hpnK</name>
    <name evidence="6" type="ORF">NX773_10190</name>
</gene>
<name>A0ABT2BJ49_9BURK</name>
<dbReference type="PANTHER" id="PTHR31609:SF1">
    <property type="entry name" value="CARBOHYDRATE DEACETYLASE"/>
    <property type="match status" value="1"/>
</dbReference>
<dbReference type="Proteomes" id="UP001205861">
    <property type="component" value="Unassembled WGS sequence"/>
</dbReference>